<feature type="signal peptide" evidence="1">
    <location>
        <begin position="1"/>
        <end position="20"/>
    </location>
</feature>
<evidence type="ECO:0000313" key="3">
    <source>
        <dbReference type="Proteomes" id="UP000479132"/>
    </source>
</evidence>
<keyword evidence="1" id="KW-0732">Signal</keyword>
<dbReference type="InterPro" id="IPR011990">
    <property type="entry name" value="TPR-like_helical_dom_sf"/>
</dbReference>
<evidence type="ECO:0000256" key="1">
    <source>
        <dbReference type="SAM" id="SignalP"/>
    </source>
</evidence>
<dbReference type="SUPFAM" id="SSF48452">
    <property type="entry name" value="TPR-like"/>
    <property type="match status" value="1"/>
</dbReference>
<dbReference type="AlphaFoldDB" id="A0A6M1T2R2"/>
<dbReference type="EMBL" id="JAALLS010000003">
    <property type="protein sequence ID" value="NGP87525.1"/>
    <property type="molecule type" value="Genomic_DNA"/>
</dbReference>
<organism evidence="2 3">
    <name type="scientific">Fodinibius halophilus</name>
    <dbReference type="NCBI Taxonomy" id="1736908"/>
    <lineage>
        <taxon>Bacteria</taxon>
        <taxon>Pseudomonadati</taxon>
        <taxon>Balneolota</taxon>
        <taxon>Balneolia</taxon>
        <taxon>Balneolales</taxon>
        <taxon>Balneolaceae</taxon>
        <taxon>Fodinibius</taxon>
    </lineage>
</organism>
<sequence>MKKLLPLLAFLIFASSATMAQVKPPNGMKELGAYSLFYENYKNEAYERAAEFGRWIWKGMPEKIEGYSRFELKKNLKRLAKVYSGIAEKKQDPSVKEAYMDTALTIYNKMFEKYPDAKDDHYNWYISRGRLYQKHASVIENASVKAAENYEKAFEMKPEEFTNYGNGYYIRVMLQEMIGQDKKDQALAVMKKAEPYASEKIKSAFNDMRNQLFDSPKERITFLEGQLKDNPENIEVLKALQDLYSEQEMVDKARKTSQKLYELNPNYENTLALAEFAMSNAKNKMAIKYLKEAMGKAKKDKQKAEISLDISGAYLNMEKLRDARKYARSASKYDNDWGKPYIQIADVYAQAVGKCTSGREMDSKDKAVYWIVLDYLNKAKRVDPNTASEVQRKAKSYEPVTPTNAEKHFWKPPLKNGEEFKIDSSLRKCYGWINETTKVR</sequence>
<protein>
    <recommendedName>
        <fullName evidence="4">Tetratricopeptide repeat protein</fullName>
    </recommendedName>
</protein>
<gene>
    <name evidence="2" type="ORF">G3569_04095</name>
</gene>
<name>A0A6M1T2R2_9BACT</name>
<comment type="caution">
    <text evidence="2">The sequence shown here is derived from an EMBL/GenBank/DDBJ whole genome shotgun (WGS) entry which is preliminary data.</text>
</comment>
<dbReference type="Gene3D" id="1.25.40.10">
    <property type="entry name" value="Tetratricopeptide repeat domain"/>
    <property type="match status" value="2"/>
</dbReference>
<proteinExistence type="predicted"/>
<accession>A0A6M1T2R2</accession>
<feature type="chain" id="PRO_5027032293" description="Tetratricopeptide repeat protein" evidence="1">
    <location>
        <begin position="21"/>
        <end position="440"/>
    </location>
</feature>
<evidence type="ECO:0000313" key="2">
    <source>
        <dbReference type="EMBL" id="NGP87525.1"/>
    </source>
</evidence>
<dbReference type="RefSeq" id="WP_165266355.1">
    <property type="nucleotide sequence ID" value="NZ_JAALLS010000003.1"/>
</dbReference>
<evidence type="ECO:0008006" key="4">
    <source>
        <dbReference type="Google" id="ProtNLM"/>
    </source>
</evidence>
<reference evidence="2 3" key="1">
    <citation type="submission" date="2020-02" db="EMBL/GenBank/DDBJ databases">
        <title>Aliifodinibius halophilus 2W32, complete genome.</title>
        <authorList>
            <person name="Li Y."/>
            <person name="Wu S."/>
        </authorList>
    </citation>
    <scope>NUCLEOTIDE SEQUENCE [LARGE SCALE GENOMIC DNA]</scope>
    <source>
        <strain evidence="2 3">2W32</strain>
    </source>
</reference>
<keyword evidence="3" id="KW-1185">Reference proteome</keyword>
<dbReference type="Proteomes" id="UP000479132">
    <property type="component" value="Unassembled WGS sequence"/>
</dbReference>